<dbReference type="InterPro" id="IPR036734">
    <property type="entry name" value="Neur_chan_lig-bd_sf"/>
</dbReference>
<dbReference type="OrthoDB" id="6107414at2759"/>
<sequence>MYSDLSEYELSSAEEEIFKAENRMDEHLERVKSFAEAAEVKKREVDLTGLKELCKMTQKVGSDAKLLPPKRVMENMEKKTITYKVHSMESRKVEWMEIEKVENALKGLSKEVTYIAKRNGYGTVVVQFRTAEEAKRLASTTVKTEELLPTYLGRKTSKALEGIDIKKYWSPKLYIENTLGDPKENIRHRVNFNDKGEAYIVEKRVIKGTFMENLELNDFPFDVQ</sequence>
<reference evidence="1" key="1">
    <citation type="submission" date="2015-07" db="EMBL/GenBank/DDBJ databases">
        <title>MeaNS - Measles Nucleotide Surveillance Program.</title>
        <authorList>
            <person name="Tran T."/>
            <person name="Druce J."/>
        </authorList>
    </citation>
    <scope>NUCLEOTIDE SEQUENCE</scope>
    <source>
        <strain evidence="1">UCB-OBI-ISO-001</strain>
        <tissue evidence="1">Gonad</tissue>
    </source>
</reference>
<dbReference type="Gene3D" id="2.70.170.10">
    <property type="entry name" value="Neurotransmitter-gated ion-channel ligand-binding domain"/>
    <property type="match status" value="1"/>
</dbReference>
<proteinExistence type="predicted"/>
<protein>
    <submittedName>
        <fullName evidence="1">Uncharacterized protein</fullName>
    </submittedName>
</protein>
<gene>
    <name evidence="1" type="ORF">OCBIM_22034471mg</name>
</gene>
<dbReference type="EMBL" id="KQ416534">
    <property type="protein sequence ID" value="KOF96584.1"/>
    <property type="molecule type" value="Genomic_DNA"/>
</dbReference>
<feature type="non-terminal residue" evidence="1">
    <location>
        <position position="224"/>
    </location>
</feature>
<organism evidence="1">
    <name type="scientific">Octopus bimaculoides</name>
    <name type="common">California two-spotted octopus</name>
    <dbReference type="NCBI Taxonomy" id="37653"/>
    <lineage>
        <taxon>Eukaryota</taxon>
        <taxon>Metazoa</taxon>
        <taxon>Spiralia</taxon>
        <taxon>Lophotrochozoa</taxon>
        <taxon>Mollusca</taxon>
        <taxon>Cephalopoda</taxon>
        <taxon>Coleoidea</taxon>
        <taxon>Octopodiformes</taxon>
        <taxon>Octopoda</taxon>
        <taxon>Incirrata</taxon>
        <taxon>Octopodidae</taxon>
        <taxon>Octopus</taxon>
    </lineage>
</organism>
<dbReference type="GO" id="GO:0016020">
    <property type="term" value="C:membrane"/>
    <property type="evidence" value="ECO:0007669"/>
    <property type="project" value="InterPro"/>
</dbReference>
<name>A0A0L8I5G7_OCTBM</name>
<dbReference type="STRING" id="37653.A0A0L8I5G7"/>
<accession>A0A0L8I5G7</accession>
<dbReference type="GO" id="GO:0005230">
    <property type="term" value="F:extracellular ligand-gated monoatomic ion channel activity"/>
    <property type="evidence" value="ECO:0007669"/>
    <property type="project" value="InterPro"/>
</dbReference>
<evidence type="ECO:0000313" key="1">
    <source>
        <dbReference type="EMBL" id="KOF96584.1"/>
    </source>
</evidence>
<dbReference type="AlphaFoldDB" id="A0A0L8I5G7"/>